<gene>
    <name evidence="2" type="ORF">GIL414_LOCUS24383</name>
</gene>
<dbReference type="EMBL" id="CAJOBJ010029901">
    <property type="protein sequence ID" value="CAF4266974.1"/>
    <property type="molecule type" value="Genomic_DNA"/>
</dbReference>
<evidence type="ECO:0000256" key="1">
    <source>
        <dbReference type="SAM" id="MobiDB-lite"/>
    </source>
</evidence>
<feature type="region of interest" description="Disordered" evidence="1">
    <location>
        <begin position="21"/>
        <end position="42"/>
    </location>
</feature>
<feature type="non-terminal residue" evidence="2">
    <location>
        <position position="1"/>
    </location>
</feature>
<dbReference type="AlphaFoldDB" id="A0A8S2T2Y2"/>
<dbReference type="Proteomes" id="UP000681720">
    <property type="component" value="Unassembled WGS sequence"/>
</dbReference>
<evidence type="ECO:0000313" key="3">
    <source>
        <dbReference type="Proteomes" id="UP000681720"/>
    </source>
</evidence>
<proteinExistence type="predicted"/>
<evidence type="ECO:0000313" key="2">
    <source>
        <dbReference type="EMBL" id="CAF4266974.1"/>
    </source>
</evidence>
<protein>
    <submittedName>
        <fullName evidence="2">Uncharacterized protein</fullName>
    </submittedName>
</protein>
<name>A0A8S2T2Y2_9BILA</name>
<sequence length="105" mass="11958">CGAQFRNELIEILHLKKLFSKRKQNQANDERNGSRKKSSLSIPLRIVRTSRSAQSELNRKSNIIHDPSLDSLIVGPGQHADDISMIENEQQSDETTRYLIKLTTV</sequence>
<accession>A0A8S2T2Y2</accession>
<organism evidence="2 3">
    <name type="scientific">Rotaria magnacalcarata</name>
    <dbReference type="NCBI Taxonomy" id="392030"/>
    <lineage>
        <taxon>Eukaryota</taxon>
        <taxon>Metazoa</taxon>
        <taxon>Spiralia</taxon>
        <taxon>Gnathifera</taxon>
        <taxon>Rotifera</taxon>
        <taxon>Eurotatoria</taxon>
        <taxon>Bdelloidea</taxon>
        <taxon>Philodinida</taxon>
        <taxon>Philodinidae</taxon>
        <taxon>Rotaria</taxon>
    </lineage>
</organism>
<comment type="caution">
    <text evidence="2">The sequence shown here is derived from an EMBL/GenBank/DDBJ whole genome shotgun (WGS) entry which is preliminary data.</text>
</comment>
<reference evidence="2" key="1">
    <citation type="submission" date="2021-02" db="EMBL/GenBank/DDBJ databases">
        <authorList>
            <person name="Nowell W R."/>
        </authorList>
    </citation>
    <scope>NUCLEOTIDE SEQUENCE</scope>
</reference>